<dbReference type="PRINTS" id="PR01159">
    <property type="entry name" value="DNAGYRASEB"/>
</dbReference>
<comment type="catalytic activity">
    <reaction evidence="1 10">
        <text>ATP-dependent breakage, passage and rejoining of double-stranded DNA.</text>
        <dbReference type="EC" id="5.6.2.2"/>
    </reaction>
</comment>
<dbReference type="InterPro" id="IPR001241">
    <property type="entry name" value="Topo_IIA"/>
</dbReference>
<feature type="domain" description="Toprim" evidence="12">
    <location>
        <begin position="434"/>
        <end position="548"/>
    </location>
</feature>
<comment type="subcellular location">
    <subcellularLocation>
        <location evidence="10">Cytoplasm</location>
    </subcellularLocation>
</comment>
<dbReference type="Pfam" id="PF01751">
    <property type="entry name" value="Toprim"/>
    <property type="match status" value="1"/>
</dbReference>
<proteinExistence type="inferred from homology"/>
<evidence type="ECO:0000313" key="13">
    <source>
        <dbReference type="EMBL" id="OGF27608.1"/>
    </source>
</evidence>
<keyword evidence="8" id="KW-0238">DNA-binding</keyword>
<evidence type="ECO:0000256" key="8">
    <source>
        <dbReference type="ARBA" id="ARBA00023125"/>
    </source>
</evidence>
<dbReference type="CDD" id="cd03366">
    <property type="entry name" value="TOPRIM_TopoIIA_GyrB"/>
    <property type="match status" value="1"/>
</dbReference>
<dbReference type="GO" id="GO:0003918">
    <property type="term" value="F:DNA topoisomerase type II (double strand cut, ATP-hydrolyzing) activity"/>
    <property type="evidence" value="ECO:0007669"/>
    <property type="project" value="UniProtKB-UniRule"/>
</dbReference>
<dbReference type="GO" id="GO:0005694">
    <property type="term" value="C:chromosome"/>
    <property type="evidence" value="ECO:0007669"/>
    <property type="project" value="InterPro"/>
</dbReference>
<dbReference type="InterPro" id="IPR011557">
    <property type="entry name" value="GyrB"/>
</dbReference>
<feature type="site" description="Interaction with DNA" evidence="10">
    <location>
        <position position="468"/>
    </location>
</feature>
<keyword evidence="9 10" id="KW-0413">Isomerase</keyword>
<evidence type="ECO:0000256" key="1">
    <source>
        <dbReference type="ARBA" id="ARBA00000185"/>
    </source>
</evidence>
<dbReference type="NCBIfam" id="TIGR01059">
    <property type="entry name" value="gyrB"/>
    <property type="match status" value="1"/>
</dbReference>
<keyword evidence="6 10" id="KW-0460">Magnesium</keyword>
<accession>A0A1F5SLM6</accession>
<dbReference type="InterPro" id="IPR034160">
    <property type="entry name" value="TOPRIM_GyrB"/>
</dbReference>
<evidence type="ECO:0000256" key="4">
    <source>
        <dbReference type="ARBA" id="ARBA00022741"/>
    </source>
</evidence>
<evidence type="ECO:0000256" key="11">
    <source>
        <dbReference type="SAM" id="MobiDB-lite"/>
    </source>
</evidence>
<comment type="caution">
    <text evidence="13">The sequence shown here is derived from an EMBL/GenBank/DDBJ whole genome shotgun (WGS) entry which is preliminary data.</text>
</comment>
<dbReference type="HAMAP" id="MF_01898">
    <property type="entry name" value="GyrB"/>
    <property type="match status" value="1"/>
</dbReference>
<dbReference type="GO" id="GO:0046872">
    <property type="term" value="F:metal ion binding"/>
    <property type="evidence" value="ECO:0007669"/>
    <property type="project" value="UniProtKB-KW"/>
</dbReference>
<evidence type="ECO:0000259" key="12">
    <source>
        <dbReference type="PROSITE" id="PS50880"/>
    </source>
</evidence>
<dbReference type="InterPro" id="IPR000565">
    <property type="entry name" value="Topo_IIA_B"/>
</dbReference>
<protein>
    <recommendedName>
        <fullName evidence="10">DNA gyrase subunit B</fullName>
        <ecNumber evidence="10">5.6.2.2</ecNumber>
    </recommendedName>
</protein>
<keyword evidence="4 10" id="KW-0547">Nucleotide-binding</keyword>
<dbReference type="SUPFAM" id="SSF55874">
    <property type="entry name" value="ATPase domain of HSP90 chaperone/DNA topoisomerase II/histidine kinase"/>
    <property type="match status" value="1"/>
</dbReference>
<dbReference type="InterPro" id="IPR013759">
    <property type="entry name" value="Topo_IIA_B_C"/>
</dbReference>
<dbReference type="PROSITE" id="PS50880">
    <property type="entry name" value="TOPRIM"/>
    <property type="match status" value="1"/>
</dbReference>
<comment type="miscellaneous">
    <text evidence="10">Few gyrases are as efficient as E.coli at forming negative supercoils. Not all organisms have 2 type II topoisomerases; in organisms with a single type II topoisomerase this enzyme also has to decatenate newly replicated chromosomes.</text>
</comment>
<comment type="similarity">
    <text evidence="2 10">Belongs to the type II topoisomerase GyrB family.</text>
</comment>
<dbReference type="PROSITE" id="PS00177">
    <property type="entry name" value="TOPOISOMERASE_II"/>
    <property type="match status" value="1"/>
</dbReference>
<dbReference type="GO" id="GO:0005737">
    <property type="term" value="C:cytoplasm"/>
    <property type="evidence" value="ECO:0007669"/>
    <property type="project" value="UniProtKB-SubCell"/>
</dbReference>
<evidence type="ECO:0000256" key="6">
    <source>
        <dbReference type="ARBA" id="ARBA00022842"/>
    </source>
</evidence>
<dbReference type="GO" id="GO:0006261">
    <property type="term" value="P:DNA-templated DNA replication"/>
    <property type="evidence" value="ECO:0007669"/>
    <property type="project" value="UniProtKB-UniRule"/>
</dbReference>
<dbReference type="FunFam" id="3.30.230.10:FF:000005">
    <property type="entry name" value="DNA gyrase subunit B"/>
    <property type="match status" value="1"/>
</dbReference>
<dbReference type="Gene3D" id="3.30.230.10">
    <property type="match status" value="1"/>
</dbReference>
<comment type="subunit">
    <text evidence="10">Heterotetramer, composed of two GyrA and two GyrB chains. In the heterotetramer, GyrA contains the active site tyrosine that forms a transient covalent intermediate with DNA, while GyrB binds cofactors and catalyzes ATP hydrolysis.</text>
</comment>
<dbReference type="InterPro" id="IPR003594">
    <property type="entry name" value="HATPase_dom"/>
</dbReference>
<dbReference type="InterPro" id="IPR014721">
    <property type="entry name" value="Ribsml_uS5_D2-typ_fold_subgr"/>
</dbReference>
<dbReference type="InterPro" id="IPR020568">
    <property type="entry name" value="Ribosomal_Su5_D2-typ_SF"/>
</dbReference>
<dbReference type="InterPro" id="IPR002288">
    <property type="entry name" value="DNA_gyrase_B_C"/>
</dbReference>
<dbReference type="InterPro" id="IPR036890">
    <property type="entry name" value="HATPase_C_sf"/>
</dbReference>
<feature type="binding site" evidence="10">
    <location>
        <position position="515"/>
    </location>
    <ligand>
        <name>Mg(2+)</name>
        <dbReference type="ChEBI" id="CHEBI:18420"/>
        <label>2</label>
    </ligand>
</feature>
<keyword evidence="3 10" id="KW-0479">Metal-binding</keyword>
<name>A0A1F5SLM6_9BACT</name>
<dbReference type="CDD" id="cd16928">
    <property type="entry name" value="HATPase_GyrB-like"/>
    <property type="match status" value="1"/>
</dbReference>
<evidence type="ECO:0000256" key="3">
    <source>
        <dbReference type="ARBA" id="ARBA00022723"/>
    </source>
</evidence>
<dbReference type="Gene3D" id="3.30.565.10">
    <property type="entry name" value="Histidine kinase-like ATPase, C-terminal domain"/>
    <property type="match status" value="1"/>
</dbReference>
<comment type="cofactor">
    <cofactor evidence="10">
        <name>Mg(2+)</name>
        <dbReference type="ChEBI" id="CHEBI:18420"/>
    </cofactor>
    <cofactor evidence="10">
        <name>Mn(2+)</name>
        <dbReference type="ChEBI" id="CHEBI:29035"/>
    </cofactor>
    <cofactor evidence="10">
        <name>Ca(2+)</name>
        <dbReference type="ChEBI" id="CHEBI:29108"/>
    </cofactor>
    <text evidence="10">Binds two Mg(2+) per subunit. The magnesium ions form salt bridges with both the protein and the DNA. Can also accept other divalent metal cations, such as Mn(2+) or Ca(2+).</text>
</comment>
<comment type="function">
    <text evidence="10">A type II topoisomerase that negatively supercoils closed circular double-stranded (ds) DNA in an ATP-dependent manner to modulate DNA topology and maintain chromosomes in an underwound state. Negative supercoiling favors strand separation, and DNA replication, transcription, recombination and repair, all of which involve strand separation. Also able to catalyze the interconversion of other topological isomers of dsDNA rings, including catenanes and knotted rings. Type II topoisomerases break and join 2 DNA strands simultaneously in an ATP-dependent manner.</text>
</comment>
<evidence type="ECO:0000256" key="10">
    <source>
        <dbReference type="HAMAP-Rule" id="MF_01898"/>
    </source>
</evidence>
<dbReference type="InterPro" id="IPR013760">
    <property type="entry name" value="Topo_IIA-like_dom_sf"/>
</dbReference>
<evidence type="ECO:0000256" key="5">
    <source>
        <dbReference type="ARBA" id="ARBA00022840"/>
    </source>
</evidence>
<dbReference type="GO" id="GO:0005524">
    <property type="term" value="F:ATP binding"/>
    <property type="evidence" value="ECO:0007669"/>
    <property type="project" value="UniProtKB-UniRule"/>
</dbReference>
<dbReference type="FunFam" id="3.30.565.10:FF:000002">
    <property type="entry name" value="DNA gyrase subunit B"/>
    <property type="match status" value="1"/>
</dbReference>
<dbReference type="InterPro" id="IPR018522">
    <property type="entry name" value="TopoIIA_CS"/>
</dbReference>
<dbReference type="Pfam" id="PF00986">
    <property type="entry name" value="DNA_gyraseB_C"/>
    <property type="match status" value="1"/>
</dbReference>
<dbReference type="GO" id="GO:0006265">
    <property type="term" value="P:DNA topological change"/>
    <property type="evidence" value="ECO:0007669"/>
    <property type="project" value="UniProtKB-UniRule"/>
</dbReference>
<dbReference type="SMART" id="SM00387">
    <property type="entry name" value="HATPase_c"/>
    <property type="match status" value="1"/>
</dbReference>
<dbReference type="InterPro" id="IPR013506">
    <property type="entry name" value="Topo_IIA_bsu_dom2"/>
</dbReference>
<dbReference type="STRING" id="1797994.A2227_01620"/>
<keyword evidence="7 10" id="KW-0799">Topoisomerase</keyword>
<organism evidence="13 14">
    <name type="scientific">Candidatus Falkowbacteria bacterium RIFOXYA2_FULL_47_19</name>
    <dbReference type="NCBI Taxonomy" id="1797994"/>
    <lineage>
        <taxon>Bacteria</taxon>
        <taxon>Candidatus Falkowiibacteriota</taxon>
    </lineage>
</organism>
<reference evidence="13 14" key="1">
    <citation type="journal article" date="2016" name="Nat. Commun.">
        <title>Thousands of microbial genomes shed light on interconnected biogeochemical processes in an aquifer system.</title>
        <authorList>
            <person name="Anantharaman K."/>
            <person name="Brown C.T."/>
            <person name="Hug L.A."/>
            <person name="Sharon I."/>
            <person name="Castelle C.J."/>
            <person name="Probst A.J."/>
            <person name="Thomas B.C."/>
            <person name="Singh A."/>
            <person name="Wilkins M.J."/>
            <person name="Karaoz U."/>
            <person name="Brodie E.L."/>
            <person name="Williams K.H."/>
            <person name="Hubbard S.S."/>
            <person name="Banfield J.F."/>
        </authorList>
    </citation>
    <scope>NUCLEOTIDE SEQUENCE [LARGE SCALE GENOMIC DNA]</scope>
</reference>
<feature type="binding site" evidence="10">
    <location>
        <position position="440"/>
    </location>
    <ligand>
        <name>Mg(2+)</name>
        <dbReference type="ChEBI" id="CHEBI:18420"/>
        <label>1</label>
        <note>catalytic</note>
    </ligand>
</feature>
<dbReference type="Proteomes" id="UP000178367">
    <property type="component" value="Unassembled WGS sequence"/>
</dbReference>
<evidence type="ECO:0000256" key="9">
    <source>
        <dbReference type="ARBA" id="ARBA00023235"/>
    </source>
</evidence>
<dbReference type="FunFam" id="3.40.50.670:FF:000001">
    <property type="entry name" value="DNA topoisomerase 2"/>
    <property type="match status" value="1"/>
</dbReference>
<feature type="site" description="Interaction with DNA" evidence="10">
    <location>
        <position position="465"/>
    </location>
</feature>
<dbReference type="AlphaFoldDB" id="A0A1F5SLM6"/>
<dbReference type="Pfam" id="PF02518">
    <property type="entry name" value="HATPase_c"/>
    <property type="match status" value="1"/>
</dbReference>
<dbReference type="EMBL" id="MFGB01000007">
    <property type="protein sequence ID" value="OGF27608.1"/>
    <property type="molecule type" value="Genomic_DNA"/>
</dbReference>
<dbReference type="PANTHER" id="PTHR45866:SF1">
    <property type="entry name" value="DNA GYRASE SUBUNIT B, MITOCHONDRIAL"/>
    <property type="match status" value="1"/>
</dbReference>
<dbReference type="InterPro" id="IPR006171">
    <property type="entry name" value="TOPRIM_dom"/>
</dbReference>
<dbReference type="Gene3D" id="3.40.50.670">
    <property type="match status" value="1"/>
</dbReference>
<keyword evidence="10" id="KW-0963">Cytoplasm</keyword>
<sequence>MSPKKTSDKTAPKEKKSSYGADDITVLEGLEPVRKRPGMYIGSTSSTGLHHLIWEIVDNGIDEAMAGFATEITVTLLDDGMVQVIDNGRGIPVGIHKVTGVSALETVMTKLHAGGKFGDGGGYKVSGGLHGVGASVVNALSEYLKAEVHQNGKIWAQEYKCGKPLKKVRPVGETKKNGTVITFKPDRTIFTETEFNWGKILDHLRQQAYLTKGLIIKIADRRKGHRSKDYQFHFEGGIKSYIKTLHRNKTVKNETVFYVDKEVNDSRVEVALQYNDEYNEIVMAFANNIYNMEGGMHTVGFRTALTRTLNAYARAQNILKEKNENLTGEDVREGLTAIISVKLCNPQFEGQTKGKLGNAEMKTYVEQIFGEAFNTFLEEHPKEAEAIIGKCLLTNQARLAARTARASILRKGALEGITLPGKLADCSSRKPEESEIFIVEGDSAGGSAKQGRDRKFQAILPLRGKILNVERARLDKMLANNEIKNLVIALGTNIDDQFDIDKLRYYRVVIMTDADVDGAHIRTLLLTLFFRHFNPLVAGGHLYVAQPPLYQVKKGTAAKYAYTDDEKNAIIKEFGGNPGEFEENAPTEEDETAAENEEEPEADEDDAKGKKNKTKAPSKIIIQRYKGLGEMNPEQLWETTMDPAKRILAQVTIDDAAKADEMFDMLMGGDVAPRKKFIQTHARKVQNLDI</sequence>
<feature type="compositionally biased region" description="Acidic residues" evidence="11">
    <location>
        <begin position="580"/>
        <end position="606"/>
    </location>
</feature>
<dbReference type="SMART" id="SM00433">
    <property type="entry name" value="TOP2c"/>
    <property type="match status" value="1"/>
</dbReference>
<evidence type="ECO:0000256" key="7">
    <source>
        <dbReference type="ARBA" id="ARBA00023029"/>
    </source>
</evidence>
<gene>
    <name evidence="10" type="primary">gyrB</name>
    <name evidence="13" type="ORF">A2227_01620</name>
</gene>
<feature type="binding site" evidence="10">
    <location>
        <position position="513"/>
    </location>
    <ligand>
        <name>Mg(2+)</name>
        <dbReference type="ChEBI" id="CHEBI:18420"/>
        <label>2</label>
    </ligand>
</feature>
<dbReference type="SUPFAM" id="SSF56719">
    <property type="entry name" value="Type II DNA topoisomerase"/>
    <property type="match status" value="1"/>
</dbReference>
<dbReference type="PRINTS" id="PR00418">
    <property type="entry name" value="TPI2FAMILY"/>
</dbReference>
<feature type="binding site" evidence="10">
    <location>
        <position position="513"/>
    </location>
    <ligand>
        <name>Mg(2+)</name>
        <dbReference type="ChEBI" id="CHEBI:18420"/>
        <label>1</label>
        <note>catalytic</note>
    </ligand>
</feature>
<dbReference type="SUPFAM" id="SSF54211">
    <property type="entry name" value="Ribosomal protein S5 domain 2-like"/>
    <property type="match status" value="1"/>
</dbReference>
<dbReference type="CDD" id="cd00822">
    <property type="entry name" value="TopoII_Trans_DNA_gyrase"/>
    <property type="match status" value="1"/>
</dbReference>
<dbReference type="EC" id="5.6.2.2" evidence="10"/>
<evidence type="ECO:0000313" key="14">
    <source>
        <dbReference type="Proteomes" id="UP000178367"/>
    </source>
</evidence>
<dbReference type="Pfam" id="PF00204">
    <property type="entry name" value="DNA_gyraseB"/>
    <property type="match status" value="1"/>
</dbReference>
<dbReference type="GO" id="GO:0003677">
    <property type="term" value="F:DNA binding"/>
    <property type="evidence" value="ECO:0007669"/>
    <property type="project" value="UniProtKB-KW"/>
</dbReference>
<dbReference type="NCBIfam" id="NF004189">
    <property type="entry name" value="PRK05644.1"/>
    <property type="match status" value="1"/>
</dbReference>
<dbReference type="NCBIfam" id="NF011501">
    <property type="entry name" value="PRK14939.1"/>
    <property type="match status" value="1"/>
</dbReference>
<dbReference type="PANTHER" id="PTHR45866">
    <property type="entry name" value="DNA GYRASE/TOPOISOMERASE SUBUNIT B"/>
    <property type="match status" value="1"/>
</dbReference>
<feature type="region of interest" description="Disordered" evidence="11">
    <location>
        <begin position="573"/>
        <end position="615"/>
    </location>
</feature>
<evidence type="ECO:0000256" key="2">
    <source>
        <dbReference type="ARBA" id="ARBA00010708"/>
    </source>
</evidence>
<keyword evidence="5 10" id="KW-0067">ATP-binding</keyword>